<name>A0A6P8JGU6_DROMA</name>
<evidence type="ECO:0000313" key="3">
    <source>
        <dbReference type="Proteomes" id="UP000515162"/>
    </source>
</evidence>
<dbReference type="InterPro" id="IPR039048">
    <property type="entry name" value="Trub2"/>
</dbReference>
<accession>A0A6P8JGU6</accession>
<dbReference type="RefSeq" id="XP_033154880.1">
    <property type="nucleotide sequence ID" value="XM_033298989.1"/>
</dbReference>
<dbReference type="Gene3D" id="3.30.2350.10">
    <property type="entry name" value="Pseudouridine synthase"/>
    <property type="match status" value="1"/>
</dbReference>
<dbReference type="SUPFAM" id="SSF55120">
    <property type="entry name" value="Pseudouridine synthase"/>
    <property type="match status" value="1"/>
</dbReference>
<dbReference type="GeneID" id="117137508"/>
<comment type="similarity">
    <text evidence="1">Belongs to the pseudouridine synthase TruB family.</text>
</comment>
<dbReference type="CDD" id="cd02868">
    <property type="entry name" value="PseudoU_synth_hTruB2_like"/>
    <property type="match status" value="1"/>
</dbReference>
<reference evidence="4" key="1">
    <citation type="submission" date="2025-08" db="UniProtKB">
        <authorList>
            <consortium name="RefSeq"/>
        </authorList>
    </citation>
    <scope>IDENTIFICATION</scope>
    <source>
        <strain evidence="4">Mau12</strain>
        <tissue evidence="4">Whole Body</tissue>
    </source>
</reference>
<evidence type="ECO:0000313" key="4">
    <source>
        <dbReference type="RefSeq" id="XP_033154880.1"/>
    </source>
</evidence>
<proteinExistence type="inferred from homology"/>
<dbReference type="GO" id="GO:0003723">
    <property type="term" value="F:RNA binding"/>
    <property type="evidence" value="ECO:0007669"/>
    <property type="project" value="InterPro"/>
</dbReference>
<organism evidence="3 4">
    <name type="scientific">Drosophila mauritiana</name>
    <name type="common">Fruit fly</name>
    <dbReference type="NCBI Taxonomy" id="7226"/>
    <lineage>
        <taxon>Eukaryota</taxon>
        <taxon>Metazoa</taxon>
        <taxon>Ecdysozoa</taxon>
        <taxon>Arthropoda</taxon>
        <taxon>Hexapoda</taxon>
        <taxon>Insecta</taxon>
        <taxon>Pterygota</taxon>
        <taxon>Neoptera</taxon>
        <taxon>Endopterygota</taxon>
        <taxon>Diptera</taxon>
        <taxon>Brachycera</taxon>
        <taxon>Muscomorpha</taxon>
        <taxon>Ephydroidea</taxon>
        <taxon>Drosophilidae</taxon>
        <taxon>Drosophila</taxon>
        <taxon>Sophophora</taxon>
    </lineage>
</organism>
<dbReference type="GO" id="GO:0001522">
    <property type="term" value="P:pseudouridine synthesis"/>
    <property type="evidence" value="ECO:0007669"/>
    <property type="project" value="InterPro"/>
</dbReference>
<dbReference type="PANTHER" id="PTHR13195">
    <property type="entry name" value="PSEUDOURIDINE SYNTHASE-RELATED"/>
    <property type="match status" value="1"/>
</dbReference>
<evidence type="ECO:0000259" key="2">
    <source>
        <dbReference type="Pfam" id="PF01509"/>
    </source>
</evidence>
<dbReference type="Pfam" id="PF01509">
    <property type="entry name" value="TruB_N"/>
    <property type="match status" value="1"/>
</dbReference>
<dbReference type="Proteomes" id="UP000515162">
    <property type="component" value="Chromosome 2R"/>
</dbReference>
<gene>
    <name evidence="4" type="primary">LOC117137508</name>
</gene>
<dbReference type="InterPro" id="IPR002501">
    <property type="entry name" value="PsdUridine_synth_N"/>
</dbReference>
<dbReference type="AlphaFoldDB" id="A0A6P8JGU6"/>
<dbReference type="GO" id="GO:0006396">
    <property type="term" value="P:RNA processing"/>
    <property type="evidence" value="ECO:0007669"/>
    <property type="project" value="InterPro"/>
</dbReference>
<evidence type="ECO:0000256" key="1">
    <source>
        <dbReference type="ARBA" id="ARBA00008999"/>
    </source>
</evidence>
<dbReference type="PANTHER" id="PTHR13195:SF0">
    <property type="entry name" value="PSEUDOURIDYLATE SYNTHASE TRUB2, MITOCHONDRIAL"/>
    <property type="match status" value="1"/>
</dbReference>
<dbReference type="GO" id="GO:0009982">
    <property type="term" value="F:pseudouridine synthase activity"/>
    <property type="evidence" value="ECO:0007669"/>
    <property type="project" value="InterPro"/>
</dbReference>
<dbReference type="InterPro" id="IPR020103">
    <property type="entry name" value="PsdUridine_synth_cat_dom_sf"/>
</dbReference>
<feature type="domain" description="Pseudouridine synthase II N-terminal" evidence="2">
    <location>
        <begin position="109"/>
        <end position="240"/>
    </location>
</feature>
<protein>
    <submittedName>
        <fullName evidence="4">Mitochondrial mRNA pseudouridine synthase Trub2</fullName>
    </submittedName>
</protein>
<keyword evidence="3" id="KW-1185">Reference proteome</keyword>
<sequence>MALTKVYDAATVFKHMNGILNVYKPAGMKVKHVRNAILSNICKGLNEMEQRKPRKLQENIRLLGTGTAADHVLHNIGEQTDLSDHLLSTGPRYLPRDLICTTVSSLGDHTSGVLLFGINRGAGQSTSIRKNRPVRVYHLIGHLGIATENNIPDSRVTMRSNHRHVSADRISSLAASMQASHQRKMFELCGVDLQTQEAYELACRGLLRPADDSQPVVYGIKLIHFDRPHFTLELHAINETQEYLATLVHDMALDLRTVAHCSQLRCVRHAHFDVTDSLLRHAWHLPGIIKNLRQQRDILRAHPQLLRQQRVELQATE</sequence>